<organism evidence="2 3">
    <name type="scientific">Nitrosomonas ureae</name>
    <dbReference type="NCBI Taxonomy" id="44577"/>
    <lineage>
        <taxon>Bacteria</taxon>
        <taxon>Pseudomonadati</taxon>
        <taxon>Pseudomonadota</taxon>
        <taxon>Betaproteobacteria</taxon>
        <taxon>Nitrosomonadales</taxon>
        <taxon>Nitrosomonadaceae</taxon>
        <taxon>Nitrosomonas</taxon>
    </lineage>
</organism>
<dbReference type="OrthoDB" id="8548193at2"/>
<keyword evidence="1" id="KW-0812">Transmembrane</keyword>
<keyword evidence="1" id="KW-1133">Transmembrane helix</keyword>
<accession>A0A1H5WIP4</accession>
<evidence type="ECO:0000313" key="3">
    <source>
        <dbReference type="Proteomes" id="UP000236753"/>
    </source>
</evidence>
<gene>
    <name evidence="2" type="ORF">SAMN05216334_1192</name>
</gene>
<dbReference type="Proteomes" id="UP000236753">
    <property type="component" value="Unassembled WGS sequence"/>
</dbReference>
<dbReference type="EMBL" id="FNUX01000019">
    <property type="protein sequence ID" value="SEF99342.1"/>
    <property type="molecule type" value="Genomic_DNA"/>
</dbReference>
<evidence type="ECO:0008006" key="4">
    <source>
        <dbReference type="Google" id="ProtNLM"/>
    </source>
</evidence>
<keyword evidence="1" id="KW-0472">Membrane</keyword>
<evidence type="ECO:0000256" key="1">
    <source>
        <dbReference type="SAM" id="Phobius"/>
    </source>
</evidence>
<proteinExistence type="predicted"/>
<dbReference type="AlphaFoldDB" id="A0A1H5WIP4"/>
<feature type="transmembrane region" description="Helical" evidence="1">
    <location>
        <begin position="24"/>
        <end position="43"/>
    </location>
</feature>
<reference evidence="2 3" key="1">
    <citation type="submission" date="2016-10" db="EMBL/GenBank/DDBJ databases">
        <authorList>
            <person name="de Groot N.N."/>
        </authorList>
    </citation>
    <scope>NUCLEOTIDE SEQUENCE [LARGE SCALE GENOMIC DNA]</scope>
    <source>
        <strain evidence="2 3">Nm13</strain>
    </source>
</reference>
<evidence type="ECO:0000313" key="2">
    <source>
        <dbReference type="EMBL" id="SEF99342.1"/>
    </source>
</evidence>
<protein>
    <recommendedName>
        <fullName evidence="4">Multidrug ABC transporter permease</fullName>
    </recommendedName>
</protein>
<name>A0A1H5WIP4_9PROT</name>
<feature type="transmembrane region" description="Helical" evidence="1">
    <location>
        <begin position="88"/>
        <end position="107"/>
    </location>
</feature>
<feature type="transmembrane region" description="Helical" evidence="1">
    <location>
        <begin position="50"/>
        <end position="76"/>
    </location>
</feature>
<sequence length="113" mass="11814">MFLTVLFFINTILTITTSFSNWVNILFSLTCAVLAAGLAWKLIAGEKMNALTAVIGGALILGGLFFTLGFLGPMIIAKDTNQGPMIGIFIAAPLGIILGGIGGYVYASKQKGN</sequence>